<evidence type="ECO:0000256" key="5">
    <source>
        <dbReference type="ARBA" id="ARBA00022840"/>
    </source>
</evidence>
<dbReference type="InterPro" id="IPR006204">
    <property type="entry name" value="GHMP_kinase_N_dom"/>
</dbReference>
<keyword evidence="1" id="KW-0444">Lipid biosynthesis</keyword>
<name>A0A4R4ZRB0_9ACTN</name>
<comment type="pathway">
    <text evidence="7">Isoprenoid biosynthesis; isopentenyl diphosphate biosynthesis via mevalonate pathway; isopentenyl diphosphate from (R)-mevalonate: step 1/3.</text>
</comment>
<accession>A0A4R4ZRB0</accession>
<keyword evidence="5" id="KW-0067">ATP-binding</keyword>
<reference evidence="10 11" key="1">
    <citation type="submission" date="2019-03" db="EMBL/GenBank/DDBJ databases">
        <title>Draft genome sequences of novel Actinobacteria.</title>
        <authorList>
            <person name="Sahin N."/>
            <person name="Ay H."/>
            <person name="Saygin H."/>
        </authorList>
    </citation>
    <scope>NUCLEOTIDE SEQUENCE [LARGE SCALE GENOMIC DNA]</scope>
    <source>
        <strain evidence="10 11">JCM 13523</strain>
    </source>
</reference>
<evidence type="ECO:0000256" key="1">
    <source>
        <dbReference type="ARBA" id="ARBA00022516"/>
    </source>
</evidence>
<keyword evidence="2" id="KW-0808">Transferase</keyword>
<dbReference type="Pfam" id="PF00288">
    <property type="entry name" value="GHMP_kinases_N"/>
    <property type="match status" value="1"/>
</dbReference>
<evidence type="ECO:0000256" key="7">
    <source>
        <dbReference type="ARBA" id="ARBA00029438"/>
    </source>
</evidence>
<dbReference type="SUPFAM" id="SSF55060">
    <property type="entry name" value="GHMP Kinase, C-terminal domain"/>
    <property type="match status" value="1"/>
</dbReference>
<keyword evidence="11" id="KW-1185">Reference proteome</keyword>
<dbReference type="Gene3D" id="3.30.70.890">
    <property type="entry name" value="GHMP kinase, C-terminal domain"/>
    <property type="match status" value="1"/>
</dbReference>
<evidence type="ECO:0000256" key="2">
    <source>
        <dbReference type="ARBA" id="ARBA00022679"/>
    </source>
</evidence>
<dbReference type="PRINTS" id="PR00959">
    <property type="entry name" value="MEVGALKINASE"/>
</dbReference>
<sequence>MPEASTARATVPARICLAGESLDWMIGGPSVVAAIGLRTEVTATIDPHSRSVELIAKHPVNAHRRIAARRLGRLSGDKLDYLQACALQILTDGSGARLVSQTSAPVGAGVSSSAAVTVAASAALLTAAEAAVPDLARLAGLAHSAEALVGSGAGWMDFLACTYGGLRRVEASTPPATHLLAPTLGVQVVLIDTLQRRTTASALVSKRDRLAAGEDRMLAYRDLAPPLVEEIAAAVTAPGIDYAYLGGLISRSHQLLTEYMGCSTPLIDRCVTASLEAGAHGAKLTGSGHGGCLFALVPTDRVPTVVSALDTLPVQYLVLDDTESRGVECSLLIDKLRTKTSCETSPA</sequence>
<dbReference type="PANTHER" id="PTHR43290">
    <property type="entry name" value="MEVALONATE KINASE"/>
    <property type="match status" value="1"/>
</dbReference>
<dbReference type="PANTHER" id="PTHR43290:SF1">
    <property type="entry name" value="GLUCURONOKINASE 1-RELATED"/>
    <property type="match status" value="1"/>
</dbReference>
<organism evidence="10 11">
    <name type="scientific">Kribbella antibiotica</name>
    <dbReference type="NCBI Taxonomy" id="190195"/>
    <lineage>
        <taxon>Bacteria</taxon>
        <taxon>Bacillati</taxon>
        <taxon>Actinomycetota</taxon>
        <taxon>Actinomycetes</taxon>
        <taxon>Propionibacteriales</taxon>
        <taxon>Kribbellaceae</taxon>
        <taxon>Kribbella</taxon>
    </lineage>
</organism>
<dbReference type="GO" id="GO:0005829">
    <property type="term" value="C:cytosol"/>
    <property type="evidence" value="ECO:0007669"/>
    <property type="project" value="TreeGrafter"/>
</dbReference>
<gene>
    <name evidence="10" type="ORF">E1263_07365</name>
</gene>
<dbReference type="InterPro" id="IPR006205">
    <property type="entry name" value="Mev_gal_kin"/>
</dbReference>
<evidence type="ECO:0000259" key="9">
    <source>
        <dbReference type="Pfam" id="PF08544"/>
    </source>
</evidence>
<dbReference type="UniPathway" id="UPA00057">
    <property type="reaction ID" value="UER00098"/>
</dbReference>
<evidence type="ECO:0000313" key="10">
    <source>
        <dbReference type="EMBL" id="TDD61511.1"/>
    </source>
</evidence>
<dbReference type="GO" id="GO:0019287">
    <property type="term" value="P:isopentenyl diphosphate biosynthetic process, mevalonate pathway"/>
    <property type="evidence" value="ECO:0007669"/>
    <property type="project" value="UniProtKB-UniPathway"/>
</dbReference>
<feature type="domain" description="GHMP kinase C-terminal" evidence="9">
    <location>
        <begin position="240"/>
        <end position="309"/>
    </location>
</feature>
<keyword evidence="6" id="KW-0443">Lipid metabolism</keyword>
<evidence type="ECO:0000256" key="4">
    <source>
        <dbReference type="ARBA" id="ARBA00022777"/>
    </source>
</evidence>
<dbReference type="InterPro" id="IPR036554">
    <property type="entry name" value="GHMP_kinase_C_sf"/>
</dbReference>
<proteinExistence type="predicted"/>
<keyword evidence="3" id="KW-0547">Nucleotide-binding</keyword>
<evidence type="ECO:0000259" key="8">
    <source>
        <dbReference type="Pfam" id="PF00288"/>
    </source>
</evidence>
<comment type="caution">
    <text evidence="10">The sequence shown here is derived from an EMBL/GenBank/DDBJ whole genome shotgun (WGS) entry which is preliminary data.</text>
</comment>
<keyword evidence="4" id="KW-0418">Kinase</keyword>
<dbReference type="OrthoDB" id="9764892at2"/>
<protein>
    <recommendedName>
        <fullName evidence="12">GHMP kinase</fullName>
    </recommendedName>
</protein>
<evidence type="ECO:0000256" key="3">
    <source>
        <dbReference type="ARBA" id="ARBA00022741"/>
    </source>
</evidence>
<dbReference type="GO" id="GO:0005524">
    <property type="term" value="F:ATP binding"/>
    <property type="evidence" value="ECO:0007669"/>
    <property type="project" value="UniProtKB-KW"/>
</dbReference>
<dbReference type="AlphaFoldDB" id="A0A4R4ZRB0"/>
<dbReference type="InterPro" id="IPR014721">
    <property type="entry name" value="Ribsml_uS5_D2-typ_fold_subgr"/>
</dbReference>
<evidence type="ECO:0008006" key="12">
    <source>
        <dbReference type="Google" id="ProtNLM"/>
    </source>
</evidence>
<dbReference type="Proteomes" id="UP000295124">
    <property type="component" value="Unassembled WGS sequence"/>
</dbReference>
<evidence type="ECO:0000313" key="11">
    <source>
        <dbReference type="Proteomes" id="UP000295124"/>
    </source>
</evidence>
<dbReference type="Pfam" id="PF08544">
    <property type="entry name" value="GHMP_kinases_C"/>
    <property type="match status" value="1"/>
</dbReference>
<dbReference type="GO" id="GO:0004496">
    <property type="term" value="F:mevalonate kinase activity"/>
    <property type="evidence" value="ECO:0007669"/>
    <property type="project" value="InterPro"/>
</dbReference>
<feature type="domain" description="GHMP kinase N-terminal" evidence="8">
    <location>
        <begin position="86"/>
        <end position="165"/>
    </location>
</feature>
<dbReference type="Gene3D" id="3.30.230.10">
    <property type="match status" value="1"/>
</dbReference>
<dbReference type="RefSeq" id="WP_132166411.1">
    <property type="nucleotide sequence ID" value="NZ_SMKX01000014.1"/>
</dbReference>
<evidence type="ECO:0000256" key="6">
    <source>
        <dbReference type="ARBA" id="ARBA00023098"/>
    </source>
</evidence>
<dbReference type="InterPro" id="IPR013750">
    <property type="entry name" value="GHMP_kinase_C_dom"/>
</dbReference>
<dbReference type="InterPro" id="IPR020568">
    <property type="entry name" value="Ribosomal_Su5_D2-typ_SF"/>
</dbReference>
<dbReference type="SUPFAM" id="SSF54211">
    <property type="entry name" value="Ribosomal protein S5 domain 2-like"/>
    <property type="match status" value="1"/>
</dbReference>
<dbReference type="EMBL" id="SMKX01000014">
    <property type="protein sequence ID" value="TDD61511.1"/>
    <property type="molecule type" value="Genomic_DNA"/>
</dbReference>